<organism evidence="6 7">
    <name type="scientific">Xylanimonas allomyrinae</name>
    <dbReference type="NCBI Taxonomy" id="2509459"/>
    <lineage>
        <taxon>Bacteria</taxon>
        <taxon>Bacillati</taxon>
        <taxon>Actinomycetota</taxon>
        <taxon>Actinomycetes</taxon>
        <taxon>Micrococcales</taxon>
        <taxon>Promicromonosporaceae</taxon>
        <taxon>Xylanimonas</taxon>
    </lineage>
</organism>
<dbReference type="PANTHER" id="PTHR30055">
    <property type="entry name" value="HTH-TYPE TRANSCRIPTIONAL REGULATOR RUTR"/>
    <property type="match status" value="1"/>
</dbReference>
<dbReference type="Pfam" id="PF00440">
    <property type="entry name" value="TetR_N"/>
    <property type="match status" value="1"/>
</dbReference>
<name>A0A4P6EK47_9MICO</name>
<dbReference type="InterPro" id="IPR009057">
    <property type="entry name" value="Homeodomain-like_sf"/>
</dbReference>
<dbReference type="RefSeq" id="WP_129203214.1">
    <property type="nucleotide sequence ID" value="NZ_CP035495.1"/>
</dbReference>
<gene>
    <name evidence="6" type="ORF">ET495_05270</name>
</gene>
<sequence length="205" mass="22319">MSLGKDEQPVRRRRRGPALESALLDAAWQEIVEHGYDGLTYEGVAARASTSRAVVYRRWPTRPELAQAAVLHGARGVPYHPVDTGTLRGDLRAHLLWANGARISVAVIAATRLGGYFAETGTGPGDLRELLLDGRAPRTDALYANAVARGELDPARLTPRVRALAFDLFRAELLMTLRPVAEETIDAILDEVVMPLLIPPVADGR</sequence>
<evidence type="ECO:0000259" key="5">
    <source>
        <dbReference type="PROSITE" id="PS50977"/>
    </source>
</evidence>
<dbReference type="InterPro" id="IPR050109">
    <property type="entry name" value="HTH-type_TetR-like_transc_reg"/>
</dbReference>
<evidence type="ECO:0000256" key="4">
    <source>
        <dbReference type="PROSITE-ProRule" id="PRU00335"/>
    </source>
</evidence>
<dbReference type="Pfam" id="PF16859">
    <property type="entry name" value="TetR_C_11"/>
    <property type="match status" value="1"/>
</dbReference>
<dbReference type="KEGG" id="xyl:ET495_05270"/>
<keyword evidence="1" id="KW-0805">Transcription regulation</keyword>
<keyword evidence="7" id="KW-1185">Reference proteome</keyword>
<keyword evidence="2 4" id="KW-0238">DNA-binding</keyword>
<dbReference type="OrthoDB" id="9796019at2"/>
<feature type="domain" description="HTH tetR-type" evidence="5">
    <location>
        <begin position="17"/>
        <end position="77"/>
    </location>
</feature>
<proteinExistence type="predicted"/>
<dbReference type="InterPro" id="IPR011075">
    <property type="entry name" value="TetR_C"/>
</dbReference>
<dbReference type="PROSITE" id="PS50977">
    <property type="entry name" value="HTH_TETR_2"/>
    <property type="match status" value="1"/>
</dbReference>
<dbReference type="Proteomes" id="UP000291758">
    <property type="component" value="Chromosome"/>
</dbReference>
<evidence type="ECO:0000313" key="7">
    <source>
        <dbReference type="Proteomes" id="UP000291758"/>
    </source>
</evidence>
<evidence type="ECO:0000313" key="6">
    <source>
        <dbReference type="EMBL" id="QAY62765.1"/>
    </source>
</evidence>
<protein>
    <submittedName>
        <fullName evidence="6">TetR/AcrR family transcriptional regulator</fullName>
    </submittedName>
</protein>
<evidence type="ECO:0000256" key="3">
    <source>
        <dbReference type="ARBA" id="ARBA00023163"/>
    </source>
</evidence>
<dbReference type="SUPFAM" id="SSF48498">
    <property type="entry name" value="Tetracyclin repressor-like, C-terminal domain"/>
    <property type="match status" value="1"/>
</dbReference>
<dbReference type="InterPro" id="IPR036271">
    <property type="entry name" value="Tet_transcr_reg_TetR-rel_C_sf"/>
</dbReference>
<dbReference type="Gene3D" id="1.10.10.60">
    <property type="entry name" value="Homeodomain-like"/>
    <property type="match status" value="1"/>
</dbReference>
<feature type="DNA-binding region" description="H-T-H motif" evidence="4">
    <location>
        <begin position="40"/>
        <end position="59"/>
    </location>
</feature>
<dbReference type="GO" id="GO:0003700">
    <property type="term" value="F:DNA-binding transcription factor activity"/>
    <property type="evidence" value="ECO:0007669"/>
    <property type="project" value="TreeGrafter"/>
</dbReference>
<dbReference type="AlphaFoldDB" id="A0A4P6EK47"/>
<keyword evidence="3" id="KW-0804">Transcription</keyword>
<dbReference type="EMBL" id="CP035495">
    <property type="protein sequence ID" value="QAY62765.1"/>
    <property type="molecule type" value="Genomic_DNA"/>
</dbReference>
<dbReference type="SUPFAM" id="SSF46689">
    <property type="entry name" value="Homeodomain-like"/>
    <property type="match status" value="1"/>
</dbReference>
<dbReference type="Gene3D" id="1.10.357.10">
    <property type="entry name" value="Tetracycline Repressor, domain 2"/>
    <property type="match status" value="1"/>
</dbReference>
<accession>A0A4P6EK47</accession>
<reference evidence="6 7" key="1">
    <citation type="submission" date="2019-01" db="EMBL/GenBank/DDBJ databases">
        <title>Genome sequencing of strain 2JSPR-7.</title>
        <authorList>
            <person name="Heo J."/>
            <person name="Kim S.-J."/>
            <person name="Kim J.-S."/>
            <person name="Hong S.-B."/>
            <person name="Kwon S.-W."/>
        </authorList>
    </citation>
    <scope>NUCLEOTIDE SEQUENCE [LARGE SCALE GENOMIC DNA]</scope>
    <source>
        <strain evidence="6 7">2JSPR-7</strain>
    </source>
</reference>
<evidence type="ECO:0000256" key="2">
    <source>
        <dbReference type="ARBA" id="ARBA00023125"/>
    </source>
</evidence>
<dbReference type="PANTHER" id="PTHR30055:SF148">
    <property type="entry name" value="TETR-FAMILY TRANSCRIPTIONAL REGULATOR"/>
    <property type="match status" value="1"/>
</dbReference>
<evidence type="ECO:0000256" key="1">
    <source>
        <dbReference type="ARBA" id="ARBA00023015"/>
    </source>
</evidence>
<dbReference type="GO" id="GO:0000976">
    <property type="term" value="F:transcription cis-regulatory region binding"/>
    <property type="evidence" value="ECO:0007669"/>
    <property type="project" value="TreeGrafter"/>
</dbReference>
<dbReference type="InterPro" id="IPR001647">
    <property type="entry name" value="HTH_TetR"/>
</dbReference>